<dbReference type="InterPro" id="IPR051824">
    <property type="entry name" value="LRR_Rcpt-Like_S/T_Kinase"/>
</dbReference>
<evidence type="ECO:0000256" key="2">
    <source>
        <dbReference type="ARBA" id="ARBA00022475"/>
    </source>
</evidence>
<dbReference type="GeneID" id="120251438"/>
<dbReference type="InterPro" id="IPR032675">
    <property type="entry name" value="LRR_dom_sf"/>
</dbReference>
<dbReference type="SUPFAM" id="SSF52058">
    <property type="entry name" value="L domain-like"/>
    <property type="match status" value="1"/>
</dbReference>
<evidence type="ECO:0000313" key="8">
    <source>
        <dbReference type="Proteomes" id="UP001515500"/>
    </source>
</evidence>
<reference evidence="9" key="1">
    <citation type="submission" date="2025-08" db="UniProtKB">
        <authorList>
            <consortium name="RefSeq"/>
        </authorList>
    </citation>
    <scope>IDENTIFICATION</scope>
</reference>
<feature type="chain" id="PRO_5044252091" evidence="7">
    <location>
        <begin position="30"/>
        <end position="479"/>
    </location>
</feature>
<evidence type="ECO:0000256" key="6">
    <source>
        <dbReference type="ARBA" id="ARBA00023180"/>
    </source>
</evidence>
<dbReference type="GO" id="GO:0005886">
    <property type="term" value="C:plasma membrane"/>
    <property type="evidence" value="ECO:0007669"/>
    <property type="project" value="UniProtKB-SubCell"/>
</dbReference>
<dbReference type="PANTHER" id="PTHR48006:SF60">
    <property type="entry name" value="PROTEIN KINASE DOMAIN-CONTAINING PROTEIN"/>
    <property type="match status" value="1"/>
</dbReference>
<dbReference type="FunFam" id="3.80.10.10:FF:000041">
    <property type="entry name" value="LRR receptor-like serine/threonine-protein kinase ERECTA"/>
    <property type="match status" value="1"/>
</dbReference>
<keyword evidence="5" id="KW-0677">Repeat</keyword>
<keyword evidence="8" id="KW-1185">Reference proteome</keyword>
<dbReference type="Pfam" id="PF13855">
    <property type="entry name" value="LRR_8"/>
    <property type="match status" value="1"/>
</dbReference>
<dbReference type="FunFam" id="3.80.10.10:FF:000383">
    <property type="entry name" value="Leucine-rich repeat receptor protein kinase EMS1"/>
    <property type="match status" value="1"/>
</dbReference>
<evidence type="ECO:0000256" key="4">
    <source>
        <dbReference type="ARBA" id="ARBA00022729"/>
    </source>
</evidence>
<evidence type="ECO:0000256" key="3">
    <source>
        <dbReference type="ARBA" id="ARBA00022614"/>
    </source>
</evidence>
<dbReference type="Proteomes" id="UP001515500">
    <property type="component" value="Chromosome 20"/>
</dbReference>
<proteinExistence type="predicted"/>
<accession>A0AB40ALL3</accession>
<dbReference type="RefSeq" id="XP_039115892.1">
    <property type="nucleotide sequence ID" value="XM_039259958.1"/>
</dbReference>
<sequence>MRFSHGLVPLFLFLCVLVWSCSETLHCQAQTLPQSEVDALKKIGARWRMHWDFTVNPCNGTSGWFDQTNPAKPIGVMCSGCDIGNCHVINIILPDQNLTGSLPDEFSNFTSLQVIDLSLNYLNGTIPFAWASLPLINLNLWGNRITGQIPDQLGEIATLQFINLASNLLEGSLPETLGNLSRLGTVELRSNNFTNSLPKSLGNLKSMVNFLISGNPISGEIPGFIGNWTELQILHIQGTFLEGPFPPIFSTLGKIRFLEVSNLKGDDGKFPALQNMTNLQPLVLRNMSITNGIPTYIGNMTMLQKLDLSYNGLTGPIPDNFESLTNLKYLFLNYNKLTGAIPDWMLTSTLIRIDISYNSFNAPHAPSDCFTGFANLVSSYSSTDDNSIKSCLRRNNPCSGIHENHNLFYKLWRPCKMIIDGNEYQDDTINQGASDYHSFDEDKWAFSSTGYFMDVEDHPYIAKNVLSISSAFDSNLNCT</sequence>
<keyword evidence="2" id="KW-0472">Membrane</keyword>
<organism evidence="8 9">
    <name type="scientific">Dioscorea cayennensis subsp. rotundata</name>
    <name type="common">White Guinea yam</name>
    <name type="synonym">Dioscorea rotundata</name>
    <dbReference type="NCBI Taxonomy" id="55577"/>
    <lineage>
        <taxon>Eukaryota</taxon>
        <taxon>Viridiplantae</taxon>
        <taxon>Streptophyta</taxon>
        <taxon>Embryophyta</taxon>
        <taxon>Tracheophyta</taxon>
        <taxon>Spermatophyta</taxon>
        <taxon>Magnoliopsida</taxon>
        <taxon>Liliopsida</taxon>
        <taxon>Dioscoreales</taxon>
        <taxon>Dioscoreaceae</taxon>
        <taxon>Dioscorea</taxon>
    </lineage>
</organism>
<dbReference type="InterPro" id="IPR001611">
    <property type="entry name" value="Leu-rich_rpt"/>
</dbReference>
<keyword evidence="2" id="KW-1003">Cell membrane</keyword>
<evidence type="ECO:0000313" key="9">
    <source>
        <dbReference type="RefSeq" id="XP_039115892.1"/>
    </source>
</evidence>
<gene>
    <name evidence="9" type="primary">LOC120251438</name>
</gene>
<keyword evidence="4 7" id="KW-0732">Signal</keyword>
<dbReference type="Gene3D" id="3.80.10.10">
    <property type="entry name" value="Ribonuclease Inhibitor"/>
    <property type="match status" value="2"/>
</dbReference>
<name>A0AB40ALL3_DIOCR</name>
<evidence type="ECO:0000256" key="5">
    <source>
        <dbReference type="ARBA" id="ARBA00022737"/>
    </source>
</evidence>
<keyword evidence="6" id="KW-0325">Glycoprotein</keyword>
<protein>
    <submittedName>
        <fullName evidence="9">Probable LRR receptor-like serine/threonine-protein kinase At1g53440</fullName>
    </submittedName>
</protein>
<dbReference type="Pfam" id="PF00560">
    <property type="entry name" value="LRR_1"/>
    <property type="match status" value="3"/>
</dbReference>
<evidence type="ECO:0000256" key="1">
    <source>
        <dbReference type="ARBA" id="ARBA00004236"/>
    </source>
</evidence>
<dbReference type="PANTHER" id="PTHR48006">
    <property type="entry name" value="LEUCINE-RICH REPEAT-CONTAINING PROTEIN DDB_G0281931-RELATED"/>
    <property type="match status" value="1"/>
</dbReference>
<evidence type="ECO:0000256" key="7">
    <source>
        <dbReference type="SAM" id="SignalP"/>
    </source>
</evidence>
<comment type="subcellular location">
    <subcellularLocation>
        <location evidence="1">Cell membrane</location>
    </subcellularLocation>
</comment>
<feature type="signal peptide" evidence="7">
    <location>
        <begin position="1"/>
        <end position="29"/>
    </location>
</feature>
<dbReference type="AlphaFoldDB" id="A0AB40ALL3"/>
<keyword evidence="3" id="KW-0433">Leucine-rich repeat</keyword>